<feature type="compositionally biased region" description="Low complexity" evidence="1">
    <location>
        <begin position="179"/>
        <end position="192"/>
    </location>
</feature>
<keyword evidence="3" id="KW-1185">Reference proteome</keyword>
<dbReference type="OrthoDB" id="10410312at2759"/>
<dbReference type="Proteomes" id="UP000813461">
    <property type="component" value="Unassembled WGS sequence"/>
</dbReference>
<reference evidence="2" key="1">
    <citation type="journal article" date="2021" name="Nat. Commun.">
        <title>Genetic determinants of endophytism in the Arabidopsis root mycobiome.</title>
        <authorList>
            <person name="Mesny F."/>
            <person name="Miyauchi S."/>
            <person name="Thiergart T."/>
            <person name="Pickel B."/>
            <person name="Atanasova L."/>
            <person name="Karlsson M."/>
            <person name="Huettel B."/>
            <person name="Barry K.W."/>
            <person name="Haridas S."/>
            <person name="Chen C."/>
            <person name="Bauer D."/>
            <person name="Andreopoulos W."/>
            <person name="Pangilinan J."/>
            <person name="LaButti K."/>
            <person name="Riley R."/>
            <person name="Lipzen A."/>
            <person name="Clum A."/>
            <person name="Drula E."/>
            <person name="Henrissat B."/>
            <person name="Kohler A."/>
            <person name="Grigoriev I.V."/>
            <person name="Martin F.M."/>
            <person name="Hacquard S."/>
        </authorList>
    </citation>
    <scope>NUCLEOTIDE SEQUENCE</scope>
    <source>
        <strain evidence="2">MPI-SDFR-AT-0120</strain>
    </source>
</reference>
<evidence type="ECO:0000256" key="1">
    <source>
        <dbReference type="SAM" id="MobiDB-lite"/>
    </source>
</evidence>
<feature type="region of interest" description="Disordered" evidence="1">
    <location>
        <begin position="112"/>
        <end position="192"/>
    </location>
</feature>
<comment type="caution">
    <text evidence="2">The sequence shown here is derived from an EMBL/GenBank/DDBJ whole genome shotgun (WGS) entry which is preliminary data.</text>
</comment>
<name>A0A8K0VRT2_9PLEO</name>
<evidence type="ECO:0000313" key="3">
    <source>
        <dbReference type="Proteomes" id="UP000813461"/>
    </source>
</evidence>
<evidence type="ECO:0000313" key="2">
    <source>
        <dbReference type="EMBL" id="KAH7066514.1"/>
    </source>
</evidence>
<proteinExistence type="predicted"/>
<gene>
    <name evidence="2" type="ORF">FB567DRAFT_616347</name>
</gene>
<accession>A0A8K0VRT2</accession>
<dbReference type="AlphaFoldDB" id="A0A8K0VRT2"/>
<protein>
    <submittedName>
        <fullName evidence="2">Uncharacterized protein</fullName>
    </submittedName>
</protein>
<dbReference type="EMBL" id="JAGMVJ010000039">
    <property type="protein sequence ID" value="KAH7066514.1"/>
    <property type="molecule type" value="Genomic_DNA"/>
</dbReference>
<organism evidence="2 3">
    <name type="scientific">Paraphoma chrysanthemicola</name>
    <dbReference type="NCBI Taxonomy" id="798071"/>
    <lineage>
        <taxon>Eukaryota</taxon>
        <taxon>Fungi</taxon>
        <taxon>Dikarya</taxon>
        <taxon>Ascomycota</taxon>
        <taxon>Pezizomycotina</taxon>
        <taxon>Dothideomycetes</taxon>
        <taxon>Pleosporomycetidae</taxon>
        <taxon>Pleosporales</taxon>
        <taxon>Pleosporineae</taxon>
        <taxon>Phaeosphaeriaceae</taxon>
        <taxon>Paraphoma</taxon>
    </lineage>
</organism>
<sequence>MIDLEVSAREAQRLLDFAGGDADKARYNYFHNIAPSPHKRIPKKPAARSAPKALRTAVSATNVATVANLLSAMDLTGAEIELYAPAAQVPARVGPVDMNKSFESYLTRMGLKQCRRRRRPPRPPAYDDIDLGNAGTLQKDGGTRHDARKAKATNHSVVPPDTSAQKDQDGSGLRKAGGVSQSESSQSDISEKVSQLSALAKVPTQKVDGDKNVFRRLAAQDRESRHGRISTTLDESVDLDTHGTTAGFNTSAPAFFLRKPTQEPPRSIENLPEYIPIYINDSSSTPIHDSKKRSLDTLPNLSTSDTNSYHLTERRYNTSLPYDEVLKTFNTLGAAKQELKILAERHSRAKWVRNDEGKMVSRRPLYAAAEDGMGFSIKPKGGAIQVRVWIAKTEGAGQSMGDKKSE</sequence>